<comment type="subcellular location">
    <subcellularLocation>
        <location evidence="1">Nucleus</location>
    </subcellularLocation>
</comment>
<dbReference type="SUPFAM" id="SSF118290">
    <property type="entry name" value="WRKY DNA-binding domain"/>
    <property type="match status" value="1"/>
</dbReference>
<reference evidence="8" key="1">
    <citation type="submission" date="2021-08" db="EMBL/GenBank/DDBJ databases">
        <title>WGS assembly of Ceratopteris richardii.</title>
        <authorList>
            <person name="Marchant D.B."/>
            <person name="Chen G."/>
            <person name="Jenkins J."/>
            <person name="Shu S."/>
            <person name="Leebens-Mack J."/>
            <person name="Grimwood J."/>
            <person name="Schmutz J."/>
            <person name="Soltis P."/>
            <person name="Soltis D."/>
            <person name="Chen Z.-H."/>
        </authorList>
    </citation>
    <scope>NUCLEOTIDE SEQUENCE</scope>
    <source>
        <strain evidence="8">Whitten #5841</strain>
        <tissue evidence="8">Leaf</tissue>
    </source>
</reference>
<keyword evidence="5" id="KW-0539">Nucleus</keyword>
<keyword evidence="4" id="KW-0804">Transcription</keyword>
<keyword evidence="3" id="KW-0238">DNA-binding</keyword>
<keyword evidence="9" id="KW-1185">Reference proteome</keyword>
<dbReference type="PANTHER" id="PTHR31221">
    <property type="entry name" value="WRKY TRANSCRIPTION FACTOR PROTEIN 1-RELATED"/>
    <property type="match status" value="1"/>
</dbReference>
<evidence type="ECO:0000313" key="9">
    <source>
        <dbReference type="Proteomes" id="UP000825935"/>
    </source>
</evidence>
<gene>
    <name evidence="8" type="ORF">KP509_31G073300</name>
</gene>
<evidence type="ECO:0000256" key="2">
    <source>
        <dbReference type="ARBA" id="ARBA00023015"/>
    </source>
</evidence>
<dbReference type="Gene3D" id="2.20.25.80">
    <property type="entry name" value="WRKY domain"/>
    <property type="match status" value="1"/>
</dbReference>
<protein>
    <recommendedName>
        <fullName evidence="7">WRKY domain-containing protein</fullName>
    </recommendedName>
</protein>
<name>A0A8T2QZ23_CERRI</name>
<dbReference type="GO" id="GO:0005634">
    <property type="term" value="C:nucleus"/>
    <property type="evidence" value="ECO:0007669"/>
    <property type="project" value="UniProtKB-SubCell"/>
</dbReference>
<dbReference type="GO" id="GO:0043565">
    <property type="term" value="F:sequence-specific DNA binding"/>
    <property type="evidence" value="ECO:0007669"/>
    <property type="project" value="InterPro"/>
</dbReference>
<dbReference type="InterPro" id="IPR044810">
    <property type="entry name" value="WRKY_plant"/>
</dbReference>
<evidence type="ECO:0000259" key="7">
    <source>
        <dbReference type="PROSITE" id="PS50811"/>
    </source>
</evidence>
<evidence type="ECO:0000256" key="3">
    <source>
        <dbReference type="ARBA" id="ARBA00023125"/>
    </source>
</evidence>
<dbReference type="OrthoDB" id="693960at2759"/>
<dbReference type="EMBL" id="CM035436">
    <property type="protein sequence ID" value="KAH7289392.1"/>
    <property type="molecule type" value="Genomic_DNA"/>
</dbReference>
<evidence type="ECO:0000256" key="5">
    <source>
        <dbReference type="ARBA" id="ARBA00023242"/>
    </source>
</evidence>
<dbReference type="GO" id="GO:0003700">
    <property type="term" value="F:DNA-binding transcription factor activity"/>
    <property type="evidence" value="ECO:0007669"/>
    <property type="project" value="InterPro"/>
</dbReference>
<evidence type="ECO:0000256" key="1">
    <source>
        <dbReference type="ARBA" id="ARBA00004123"/>
    </source>
</evidence>
<dbReference type="Pfam" id="PF03106">
    <property type="entry name" value="WRKY"/>
    <property type="match status" value="1"/>
</dbReference>
<evidence type="ECO:0000256" key="4">
    <source>
        <dbReference type="ARBA" id="ARBA00023163"/>
    </source>
</evidence>
<dbReference type="Proteomes" id="UP000825935">
    <property type="component" value="Chromosome 31"/>
</dbReference>
<accession>A0A8T2QZ23</accession>
<evidence type="ECO:0000256" key="6">
    <source>
        <dbReference type="SAM" id="MobiDB-lite"/>
    </source>
</evidence>
<feature type="region of interest" description="Disordered" evidence="6">
    <location>
        <begin position="302"/>
        <end position="336"/>
    </location>
</feature>
<dbReference type="PANTHER" id="PTHR31221:SF334">
    <property type="entry name" value="WRKY TRANSCRIPTION FACTOR 57-RELATED"/>
    <property type="match status" value="1"/>
</dbReference>
<feature type="compositionally biased region" description="Basic and acidic residues" evidence="6">
    <location>
        <begin position="306"/>
        <end position="326"/>
    </location>
</feature>
<dbReference type="InterPro" id="IPR036576">
    <property type="entry name" value="WRKY_dom_sf"/>
</dbReference>
<dbReference type="AlphaFoldDB" id="A0A8T2QZ23"/>
<keyword evidence="2" id="KW-0805">Transcription regulation</keyword>
<dbReference type="PROSITE" id="PS50811">
    <property type="entry name" value="WRKY"/>
    <property type="match status" value="1"/>
</dbReference>
<sequence>MEVPNNNRASNTEEDIEGTWNSFLDAFWPLPGSPSFDKGGDHDDLHNLVGGPFDKQRFAGVFLQSKSNHFVESFHSVLHNDESKFLLTSFPPHLKGSDAPINQLRARWQEDPSEFLHGCSPLPVPANSVIGSSRRNNDISEMDICGSGSSTSMSMFLQPFQSGGPVTPATSPLIHFDHMHPNVRRSEAVMSNGAVQRAAVIHVENEPERQRLLTTRRSSRTVTEKSGEEFLQYNEEEAPTPNYCAPDSDALVSISPHRPVQSIEQAANGGQVDDLDAETLLDVMFGKASAALQASVEQSCSSNKVQFKERSNNRTHSKEKPQKEKGPMISISHRTEADDVDDGYKWRKYGQKCRKDSPYAKYYYKCSSKQCKMRKHVERLEANCVLTTYEWKHNHPPPHKKS</sequence>
<feature type="domain" description="WRKY" evidence="7">
    <location>
        <begin position="335"/>
        <end position="398"/>
    </location>
</feature>
<dbReference type="InterPro" id="IPR003657">
    <property type="entry name" value="WRKY_dom"/>
</dbReference>
<dbReference type="SMART" id="SM00774">
    <property type="entry name" value="WRKY"/>
    <property type="match status" value="1"/>
</dbReference>
<evidence type="ECO:0000313" key="8">
    <source>
        <dbReference type="EMBL" id="KAH7289392.1"/>
    </source>
</evidence>
<comment type="caution">
    <text evidence="8">The sequence shown here is derived from an EMBL/GenBank/DDBJ whole genome shotgun (WGS) entry which is preliminary data.</text>
</comment>
<proteinExistence type="predicted"/>
<organism evidence="8 9">
    <name type="scientific">Ceratopteris richardii</name>
    <name type="common">Triangle waterfern</name>
    <dbReference type="NCBI Taxonomy" id="49495"/>
    <lineage>
        <taxon>Eukaryota</taxon>
        <taxon>Viridiplantae</taxon>
        <taxon>Streptophyta</taxon>
        <taxon>Embryophyta</taxon>
        <taxon>Tracheophyta</taxon>
        <taxon>Polypodiopsida</taxon>
        <taxon>Polypodiidae</taxon>
        <taxon>Polypodiales</taxon>
        <taxon>Pteridineae</taxon>
        <taxon>Pteridaceae</taxon>
        <taxon>Parkerioideae</taxon>
        <taxon>Ceratopteris</taxon>
    </lineage>
</organism>